<dbReference type="InterPro" id="IPR017451">
    <property type="entry name" value="F-box-assoc_interact_dom"/>
</dbReference>
<dbReference type="NCBIfam" id="TIGR01640">
    <property type="entry name" value="F_box_assoc_1"/>
    <property type="match status" value="1"/>
</dbReference>
<dbReference type="Pfam" id="PF08268">
    <property type="entry name" value="FBA_3"/>
    <property type="match status" value="1"/>
</dbReference>
<dbReference type="SUPFAM" id="SSF50965">
    <property type="entry name" value="Galactose oxidase, central domain"/>
    <property type="match status" value="1"/>
</dbReference>
<dbReference type="InterPro" id="IPR036047">
    <property type="entry name" value="F-box-like_dom_sf"/>
</dbReference>
<dbReference type="Gene3D" id="1.20.1280.50">
    <property type="match status" value="1"/>
</dbReference>
<dbReference type="EMBL" id="CAKOAT010152932">
    <property type="protein sequence ID" value="CAH8345674.1"/>
    <property type="molecule type" value="Genomic_DNA"/>
</dbReference>
<organism evidence="2 3">
    <name type="scientific">Eruca vesicaria subsp. sativa</name>
    <name type="common">Garden rocket</name>
    <name type="synonym">Eruca sativa</name>
    <dbReference type="NCBI Taxonomy" id="29727"/>
    <lineage>
        <taxon>Eukaryota</taxon>
        <taxon>Viridiplantae</taxon>
        <taxon>Streptophyta</taxon>
        <taxon>Embryophyta</taxon>
        <taxon>Tracheophyta</taxon>
        <taxon>Spermatophyta</taxon>
        <taxon>Magnoliopsida</taxon>
        <taxon>eudicotyledons</taxon>
        <taxon>Gunneridae</taxon>
        <taxon>Pentapetalae</taxon>
        <taxon>rosids</taxon>
        <taxon>malvids</taxon>
        <taxon>Brassicales</taxon>
        <taxon>Brassicaceae</taxon>
        <taxon>Brassiceae</taxon>
        <taxon>Eruca</taxon>
    </lineage>
</organism>
<dbReference type="CDD" id="cd22157">
    <property type="entry name" value="F-box_AtFBW1-like"/>
    <property type="match status" value="1"/>
</dbReference>
<keyword evidence="3" id="KW-1185">Reference proteome</keyword>
<accession>A0ABC8JZX8</accession>
<name>A0ABC8JZX8_ERUVS</name>
<dbReference type="AlphaFoldDB" id="A0ABC8JZX8"/>
<dbReference type="PANTHER" id="PTHR31111">
    <property type="entry name" value="BNAA05G37150D PROTEIN-RELATED"/>
    <property type="match status" value="1"/>
</dbReference>
<dbReference type="InterPro" id="IPR013187">
    <property type="entry name" value="F-box-assoc_dom_typ3"/>
</dbReference>
<dbReference type="SMART" id="SM00256">
    <property type="entry name" value="FBOX"/>
    <property type="match status" value="1"/>
</dbReference>
<evidence type="ECO:0000259" key="1">
    <source>
        <dbReference type="PROSITE" id="PS50181"/>
    </source>
</evidence>
<gene>
    <name evidence="2" type="ORF">ERUC_LOCUS16697</name>
</gene>
<dbReference type="SUPFAM" id="SSF81383">
    <property type="entry name" value="F-box domain"/>
    <property type="match status" value="1"/>
</dbReference>
<protein>
    <recommendedName>
        <fullName evidence="1">F-box domain-containing protein</fullName>
    </recommendedName>
</protein>
<sequence>MEHQDKTKTNYKKRTQSLPTDLITEILLRLPEKSVARFSCVSKLWSSITTDPSFIRLFETRSPRQRLLLCFHKDGKLFVSSMPQHALDSNRSYSSSLYFDHHHMTNTPNIRNFPSTESVHGLICFPSKKPIIWNPSTKQLITLPAIPKPYKACMYRTILLLGYDPTEGKHKVVCISYRKTRYVCRVFTLGSVQKSWRRVQINHMHRFSWDTSGRCIDGVIYYLAFSCQDLDNVVMSFDVRSEKFNMIKLPSGFDGDFLMTYKGKLACLNQNDLSRFWILEDAQKHKWSSQDYLSSFGNCNQSMTISFKLTCVSRAGAFIYVPNRFSHLRYILLHDPVRNSWRRFEFKGMADDRYVSNGDRPMYALHAFPNHIDSHMSF</sequence>
<evidence type="ECO:0000313" key="3">
    <source>
        <dbReference type="Proteomes" id="UP001642260"/>
    </source>
</evidence>
<dbReference type="InterPro" id="IPR001810">
    <property type="entry name" value="F-box_dom"/>
</dbReference>
<dbReference type="PANTHER" id="PTHR31111:SF119">
    <property type="entry name" value="F-BOX DOMAIN-CONTAINING PROTEIN"/>
    <property type="match status" value="1"/>
</dbReference>
<feature type="domain" description="F-box" evidence="1">
    <location>
        <begin position="12"/>
        <end position="61"/>
    </location>
</feature>
<reference evidence="2 3" key="1">
    <citation type="submission" date="2022-03" db="EMBL/GenBank/DDBJ databases">
        <authorList>
            <person name="Macdonald S."/>
            <person name="Ahmed S."/>
            <person name="Newling K."/>
        </authorList>
    </citation>
    <scope>NUCLEOTIDE SEQUENCE [LARGE SCALE GENOMIC DNA]</scope>
</reference>
<evidence type="ECO:0000313" key="2">
    <source>
        <dbReference type="EMBL" id="CAH8345674.1"/>
    </source>
</evidence>
<dbReference type="InterPro" id="IPR011043">
    <property type="entry name" value="Gal_Oxase/kelch_b-propeller"/>
</dbReference>
<dbReference type="Proteomes" id="UP001642260">
    <property type="component" value="Unassembled WGS sequence"/>
</dbReference>
<proteinExistence type="predicted"/>
<dbReference type="PROSITE" id="PS50181">
    <property type="entry name" value="FBOX"/>
    <property type="match status" value="1"/>
</dbReference>
<dbReference type="Pfam" id="PF00646">
    <property type="entry name" value="F-box"/>
    <property type="match status" value="1"/>
</dbReference>
<comment type="caution">
    <text evidence="2">The sequence shown here is derived from an EMBL/GenBank/DDBJ whole genome shotgun (WGS) entry which is preliminary data.</text>
</comment>